<dbReference type="InterPro" id="IPR002207">
    <property type="entry name" value="Peroxidase_I"/>
</dbReference>
<dbReference type="PANTHER" id="PTHR31356">
    <property type="entry name" value="THYLAKOID LUMENAL 29 KDA PROTEIN, CHLOROPLASTIC-RELATED"/>
    <property type="match status" value="1"/>
</dbReference>
<keyword evidence="18" id="KW-1185">Reference proteome</keyword>
<keyword evidence="15" id="KW-0812">Transmembrane</keyword>
<dbReference type="InterPro" id="IPR002016">
    <property type="entry name" value="Haem_peroxidase"/>
</dbReference>
<keyword evidence="5 14" id="KW-0575">Peroxidase</keyword>
<evidence type="ECO:0000256" key="4">
    <source>
        <dbReference type="ARBA" id="ARBA00005997"/>
    </source>
</evidence>
<evidence type="ECO:0000256" key="5">
    <source>
        <dbReference type="ARBA" id="ARBA00022559"/>
    </source>
</evidence>
<dbReference type="PANTHER" id="PTHR31356:SF58">
    <property type="entry name" value="CYTOCHROME C PEROXIDASE, MITOCHONDRIAL"/>
    <property type="match status" value="1"/>
</dbReference>
<name>A0ABR4A5T9_9LECA</name>
<dbReference type="PROSITE" id="PS00435">
    <property type="entry name" value="PEROXIDASE_1"/>
    <property type="match status" value="1"/>
</dbReference>
<evidence type="ECO:0000256" key="12">
    <source>
        <dbReference type="ARBA" id="ARBA00038574"/>
    </source>
</evidence>
<evidence type="ECO:0000256" key="11">
    <source>
        <dbReference type="ARBA" id="ARBA00023128"/>
    </source>
</evidence>
<evidence type="ECO:0000256" key="1">
    <source>
        <dbReference type="ARBA" id="ARBA00003917"/>
    </source>
</evidence>
<comment type="subunit">
    <text evidence="12">Forms a one-to-one complex with cytochrome c.</text>
</comment>
<feature type="domain" description="Plant heme peroxidase family profile" evidence="16">
    <location>
        <begin position="114"/>
        <end position="375"/>
    </location>
</feature>
<dbReference type="PRINTS" id="PR00459">
    <property type="entry name" value="ASPEROXIDASE"/>
</dbReference>
<evidence type="ECO:0000313" key="17">
    <source>
        <dbReference type="EMBL" id="KAL2040129.1"/>
    </source>
</evidence>
<keyword evidence="15" id="KW-0472">Membrane</keyword>
<evidence type="ECO:0000256" key="13">
    <source>
        <dbReference type="ARBA" id="ARBA00049265"/>
    </source>
</evidence>
<comment type="function">
    <text evidence="1">Destroys radicals which are normally produced within the cells and which are toxic to biological systems.</text>
</comment>
<keyword evidence="11" id="KW-0496">Mitochondrion</keyword>
<feature type="transmembrane region" description="Helical" evidence="15">
    <location>
        <begin position="58"/>
        <end position="77"/>
    </location>
</feature>
<keyword evidence="8" id="KW-0809">Transit peptide</keyword>
<evidence type="ECO:0000256" key="9">
    <source>
        <dbReference type="ARBA" id="ARBA00023002"/>
    </source>
</evidence>
<dbReference type="PROSITE" id="PS50873">
    <property type="entry name" value="PEROXIDASE_4"/>
    <property type="match status" value="1"/>
</dbReference>
<dbReference type="Gene3D" id="1.10.420.10">
    <property type="entry name" value="Peroxidase, domain 2"/>
    <property type="match status" value="1"/>
</dbReference>
<dbReference type="InterPro" id="IPR044831">
    <property type="entry name" value="Ccp1-like"/>
</dbReference>
<keyword evidence="7" id="KW-0479">Metal-binding</keyword>
<dbReference type="PRINTS" id="PR00458">
    <property type="entry name" value="PEROXIDASE"/>
</dbReference>
<dbReference type="InterPro" id="IPR019794">
    <property type="entry name" value="Peroxidases_AS"/>
</dbReference>
<comment type="similarity">
    <text evidence="4">Belongs to the peroxidase family. Cytochrome c peroxidase subfamily.</text>
</comment>
<dbReference type="Proteomes" id="UP001590950">
    <property type="component" value="Unassembled WGS sequence"/>
</dbReference>
<evidence type="ECO:0000256" key="14">
    <source>
        <dbReference type="RuleBase" id="RU363051"/>
    </source>
</evidence>
<dbReference type="PROSITE" id="PS00436">
    <property type="entry name" value="PEROXIDASE_2"/>
    <property type="match status" value="1"/>
</dbReference>
<dbReference type="CDD" id="cd00691">
    <property type="entry name" value="ascorbate_peroxidase"/>
    <property type="match status" value="1"/>
</dbReference>
<comment type="subcellular location">
    <subcellularLocation>
        <location evidence="3">Mitochondrion intermembrane space</location>
    </subcellularLocation>
    <subcellularLocation>
        <location evidence="2">Mitochondrion matrix</location>
    </subcellularLocation>
</comment>
<keyword evidence="15" id="KW-1133">Transmembrane helix</keyword>
<dbReference type="Gene3D" id="1.10.520.10">
    <property type="match status" value="1"/>
</dbReference>
<dbReference type="Pfam" id="PF00141">
    <property type="entry name" value="peroxidase"/>
    <property type="match status" value="1"/>
</dbReference>
<evidence type="ECO:0000256" key="15">
    <source>
        <dbReference type="SAM" id="Phobius"/>
    </source>
</evidence>
<keyword evidence="10" id="KW-0408">Iron</keyword>
<evidence type="ECO:0000256" key="8">
    <source>
        <dbReference type="ARBA" id="ARBA00022946"/>
    </source>
</evidence>
<keyword evidence="9 14" id="KW-0560">Oxidoreductase</keyword>
<dbReference type="InterPro" id="IPR010255">
    <property type="entry name" value="Haem_peroxidase_sf"/>
</dbReference>
<comment type="caution">
    <text evidence="17">The sequence shown here is derived from an EMBL/GenBank/DDBJ whole genome shotgun (WGS) entry which is preliminary data.</text>
</comment>
<proteinExistence type="inferred from homology"/>
<evidence type="ECO:0000256" key="3">
    <source>
        <dbReference type="ARBA" id="ARBA00004569"/>
    </source>
</evidence>
<evidence type="ECO:0000313" key="18">
    <source>
        <dbReference type="Proteomes" id="UP001590950"/>
    </source>
</evidence>
<accession>A0ABR4A5T9</accession>
<keyword evidence="6" id="KW-0349">Heme</keyword>
<gene>
    <name evidence="17" type="ORF">N7G274_007032</name>
</gene>
<reference evidence="17 18" key="1">
    <citation type="submission" date="2024-09" db="EMBL/GenBank/DDBJ databases">
        <title>Rethinking Asexuality: The Enigmatic Case of Functional Sexual Genes in Lepraria (Stereocaulaceae).</title>
        <authorList>
            <person name="Doellman M."/>
            <person name="Sun Y."/>
            <person name="Barcenas-Pena A."/>
            <person name="Lumbsch H.T."/>
            <person name="Grewe F."/>
        </authorList>
    </citation>
    <scope>NUCLEOTIDE SEQUENCE [LARGE SCALE GENOMIC DNA]</scope>
    <source>
        <strain evidence="17 18">Mercado 3170</strain>
    </source>
</reference>
<organism evidence="17 18">
    <name type="scientific">Stereocaulon virgatum</name>
    <dbReference type="NCBI Taxonomy" id="373712"/>
    <lineage>
        <taxon>Eukaryota</taxon>
        <taxon>Fungi</taxon>
        <taxon>Dikarya</taxon>
        <taxon>Ascomycota</taxon>
        <taxon>Pezizomycotina</taxon>
        <taxon>Lecanoromycetes</taxon>
        <taxon>OSLEUM clade</taxon>
        <taxon>Lecanoromycetidae</taxon>
        <taxon>Lecanorales</taxon>
        <taxon>Lecanorineae</taxon>
        <taxon>Stereocaulaceae</taxon>
        <taxon>Stereocaulon</taxon>
    </lineage>
</organism>
<evidence type="ECO:0000256" key="6">
    <source>
        <dbReference type="ARBA" id="ARBA00022617"/>
    </source>
</evidence>
<evidence type="ECO:0000259" key="16">
    <source>
        <dbReference type="PROSITE" id="PS50873"/>
    </source>
</evidence>
<dbReference type="InterPro" id="IPR019793">
    <property type="entry name" value="Peroxidases_heam-ligand_BS"/>
</dbReference>
<protein>
    <recommendedName>
        <fullName evidence="14">Peroxidase</fullName>
        <ecNumber evidence="14">1.11.1.-</ecNumber>
    </recommendedName>
</protein>
<dbReference type="EC" id="1.11.1.-" evidence="14"/>
<dbReference type="SUPFAM" id="SSF48113">
    <property type="entry name" value="Heme-dependent peroxidases"/>
    <property type="match status" value="1"/>
</dbReference>
<comment type="catalytic activity">
    <reaction evidence="13">
        <text>2 Fe(II)-[cytochrome c] + H2O2 + 2 H(+) = 2 Fe(III)-[cytochrome c] + 2 H2O</text>
        <dbReference type="Rhea" id="RHEA:16581"/>
        <dbReference type="Rhea" id="RHEA-COMP:10350"/>
        <dbReference type="Rhea" id="RHEA-COMP:14399"/>
        <dbReference type="ChEBI" id="CHEBI:15377"/>
        <dbReference type="ChEBI" id="CHEBI:15378"/>
        <dbReference type="ChEBI" id="CHEBI:16240"/>
        <dbReference type="ChEBI" id="CHEBI:29033"/>
        <dbReference type="ChEBI" id="CHEBI:29034"/>
        <dbReference type="EC" id="1.11.1.5"/>
    </reaction>
</comment>
<sequence>MASTARTFTRLAPRATQTAPILRTTTRNARLPLARRQLQSSSRRGYASAPPTQSRTGLYVSLLGLFVAGGAGTYYYLNNEPSISLKKGSSGETKGIFTPTKDDYQNVYNEIARRLEEKDDYDDGSYGPILVRLAWHCSGTYDALTKTGGSNGATMRFAPESDHGANAGLKTARDFLEPVHAKFPWITYSDLWTLAGVTAIQEMQGPTIPWRPGRTDRDVSACTPDGRLPDGAKEQSHLRAIFGRMGFDDREIVALSGAHALGRCHTDRSGFDGPWTFSPTVMSNDYFRLLLSEKWNFKKWNGPKQYQDLGSKTLMMLPTDMALVKDPLFKKHVERYAADDQVFFREFGDVVVKLFELGVPFGGGVEERMVLKPSNA</sequence>
<evidence type="ECO:0000256" key="10">
    <source>
        <dbReference type="ARBA" id="ARBA00023004"/>
    </source>
</evidence>
<evidence type="ECO:0000256" key="7">
    <source>
        <dbReference type="ARBA" id="ARBA00022723"/>
    </source>
</evidence>
<evidence type="ECO:0000256" key="2">
    <source>
        <dbReference type="ARBA" id="ARBA00004305"/>
    </source>
</evidence>
<dbReference type="EMBL" id="JBEFKJ010000022">
    <property type="protein sequence ID" value="KAL2040129.1"/>
    <property type="molecule type" value="Genomic_DNA"/>
</dbReference>